<sequence length="188" mass="21382">MRQQKIPALGRALRALGEQGDELGGDTTEAKLHEIAKDLRRALDLLEETVEGPEPTTRCAEHPFGPRDDSAPDLCLLCETRRRGGRRAARLPDGEREYLVAPSRYGERDERPQARERWIPEMWNGRTWQLCGTPRHDRREAEAFLAAERRGPHAGTAYRLVQEFTDYEVVRGWGSPVRRLPDTMGGRG</sequence>
<evidence type="ECO:0000313" key="2">
    <source>
        <dbReference type="EMBL" id="MDT0414010.1"/>
    </source>
</evidence>
<accession>A0ABD5DXR8</accession>
<dbReference type="Proteomes" id="UP001183607">
    <property type="component" value="Unassembled WGS sequence"/>
</dbReference>
<evidence type="ECO:0008006" key="5">
    <source>
        <dbReference type="Google" id="ProtNLM"/>
    </source>
</evidence>
<gene>
    <name evidence="2" type="ORF">RM574_00770</name>
    <name evidence="1" type="ORF">RM698_23940</name>
</gene>
<organism evidence="2 3">
    <name type="scientific">Streptomyces evansiae</name>
    <dbReference type="NCBI Taxonomy" id="3075535"/>
    <lineage>
        <taxon>Bacteria</taxon>
        <taxon>Bacillati</taxon>
        <taxon>Actinomycetota</taxon>
        <taxon>Actinomycetes</taxon>
        <taxon>Kitasatosporales</taxon>
        <taxon>Streptomycetaceae</taxon>
        <taxon>Streptomyces</taxon>
    </lineage>
</organism>
<reference evidence="3 4" key="1">
    <citation type="submission" date="2023-07" db="EMBL/GenBank/DDBJ databases">
        <title>30 novel species of actinomycetes from the DSMZ collection.</title>
        <authorList>
            <person name="Nouioui I."/>
        </authorList>
    </citation>
    <scope>NUCLEOTIDE SEQUENCE [LARGE SCALE GENOMIC DNA]</scope>
    <source>
        <strain evidence="1 4">DSM 41979</strain>
        <strain evidence="3">DSM 41982</strain>
    </source>
</reference>
<protein>
    <recommendedName>
        <fullName evidence="5">Integrase</fullName>
    </recommendedName>
</protein>
<dbReference type="RefSeq" id="WP_007827776.1">
    <property type="nucleotide sequence ID" value="NZ_JAVRER010000001.1"/>
</dbReference>
<dbReference type="EMBL" id="JAVRER010000001">
    <property type="protein sequence ID" value="MDT0414010.1"/>
    <property type="molecule type" value="Genomic_DNA"/>
</dbReference>
<name>A0ABD5DXR8_9ACTN</name>
<dbReference type="AlphaFoldDB" id="A0ABD5DXR8"/>
<reference evidence="2" key="2">
    <citation type="submission" date="2024-03" db="EMBL/GenBank/DDBJ databases">
        <title>30 novel species of actinomycetes from the DSMZ collection.</title>
        <authorList>
            <person name="Nouioui I."/>
        </authorList>
    </citation>
    <scope>NUCLEOTIDE SEQUENCE</scope>
    <source>
        <strain evidence="2">DSM 41982</strain>
    </source>
</reference>
<dbReference type="EMBL" id="JAVRET010000069">
    <property type="protein sequence ID" value="MDT0412083.1"/>
    <property type="molecule type" value="Genomic_DNA"/>
</dbReference>
<comment type="caution">
    <text evidence="2">The sequence shown here is derived from an EMBL/GenBank/DDBJ whole genome shotgun (WGS) entry which is preliminary data.</text>
</comment>
<evidence type="ECO:0000313" key="3">
    <source>
        <dbReference type="Proteomes" id="UP001183607"/>
    </source>
</evidence>
<keyword evidence="4" id="KW-1185">Reference proteome</keyword>
<evidence type="ECO:0000313" key="4">
    <source>
        <dbReference type="Proteomes" id="UP001183610"/>
    </source>
</evidence>
<proteinExistence type="predicted"/>
<evidence type="ECO:0000313" key="1">
    <source>
        <dbReference type="EMBL" id="MDT0412083.1"/>
    </source>
</evidence>
<dbReference type="Proteomes" id="UP001183610">
    <property type="component" value="Unassembled WGS sequence"/>
</dbReference>